<reference evidence="1 2" key="4">
    <citation type="journal article" date="2011" name="BMC Genomics">
        <title>RNA-Seq improves annotation of protein-coding genes in the cucumber genome.</title>
        <authorList>
            <person name="Li Z."/>
            <person name="Zhang Z."/>
            <person name="Yan P."/>
            <person name="Huang S."/>
            <person name="Fei Z."/>
            <person name="Lin K."/>
        </authorList>
    </citation>
    <scope>NUCLEOTIDE SEQUENCE [LARGE SCALE GENOMIC DNA]</scope>
    <source>
        <strain evidence="2">cv. 9930</strain>
    </source>
</reference>
<proteinExistence type="predicted"/>
<name>A0A0A0KHL4_CUCSA</name>
<keyword evidence="2" id="KW-1185">Reference proteome</keyword>
<protein>
    <submittedName>
        <fullName evidence="1">Uncharacterized protein</fullName>
    </submittedName>
</protein>
<dbReference type="EMBL" id="CM002927">
    <property type="protein sequence ID" value="KGN47276.1"/>
    <property type="molecule type" value="Genomic_DNA"/>
</dbReference>
<reference evidence="1 2" key="3">
    <citation type="journal article" date="2010" name="BMC Genomics">
        <title>Transcriptome sequencing and comparative analysis of cucumber flowers with different sex types.</title>
        <authorList>
            <person name="Guo S."/>
            <person name="Zheng Y."/>
            <person name="Joung J.G."/>
            <person name="Liu S."/>
            <person name="Zhang Z."/>
            <person name="Crasta O.R."/>
            <person name="Sobral B.W."/>
            <person name="Xu Y."/>
            <person name="Huang S."/>
            <person name="Fei Z."/>
        </authorList>
    </citation>
    <scope>NUCLEOTIDE SEQUENCE [LARGE SCALE GENOMIC DNA]</scope>
    <source>
        <strain evidence="2">cv. 9930</strain>
    </source>
</reference>
<organism evidence="1 2">
    <name type="scientific">Cucumis sativus</name>
    <name type="common">Cucumber</name>
    <dbReference type="NCBI Taxonomy" id="3659"/>
    <lineage>
        <taxon>Eukaryota</taxon>
        <taxon>Viridiplantae</taxon>
        <taxon>Streptophyta</taxon>
        <taxon>Embryophyta</taxon>
        <taxon>Tracheophyta</taxon>
        <taxon>Spermatophyta</taxon>
        <taxon>Magnoliopsida</taxon>
        <taxon>eudicotyledons</taxon>
        <taxon>Gunneridae</taxon>
        <taxon>Pentapetalae</taxon>
        <taxon>rosids</taxon>
        <taxon>fabids</taxon>
        <taxon>Cucurbitales</taxon>
        <taxon>Cucurbitaceae</taxon>
        <taxon>Benincaseae</taxon>
        <taxon>Cucumis</taxon>
    </lineage>
</organism>
<evidence type="ECO:0000313" key="2">
    <source>
        <dbReference type="Proteomes" id="UP000029981"/>
    </source>
</evidence>
<dbReference type="AlphaFoldDB" id="A0A0A0KHL4"/>
<accession>A0A0A0KHL4</accession>
<reference evidence="1 2" key="1">
    <citation type="journal article" date="2009" name="Nat. Genet.">
        <title>The genome of the cucumber, Cucumis sativus L.</title>
        <authorList>
            <person name="Huang S."/>
            <person name="Li R."/>
            <person name="Zhang Z."/>
            <person name="Li L."/>
            <person name="Gu X."/>
            <person name="Fan W."/>
            <person name="Lucas W.J."/>
            <person name="Wang X."/>
            <person name="Xie B."/>
            <person name="Ni P."/>
            <person name="Ren Y."/>
            <person name="Zhu H."/>
            <person name="Li J."/>
            <person name="Lin K."/>
            <person name="Jin W."/>
            <person name="Fei Z."/>
            <person name="Li G."/>
            <person name="Staub J."/>
            <person name="Kilian A."/>
            <person name="van der Vossen E.A."/>
            <person name="Wu Y."/>
            <person name="Guo J."/>
            <person name="He J."/>
            <person name="Jia Z."/>
            <person name="Ren Y."/>
            <person name="Tian G."/>
            <person name="Lu Y."/>
            <person name="Ruan J."/>
            <person name="Qian W."/>
            <person name="Wang M."/>
            <person name="Huang Q."/>
            <person name="Li B."/>
            <person name="Xuan Z."/>
            <person name="Cao J."/>
            <person name="Asan"/>
            <person name="Wu Z."/>
            <person name="Zhang J."/>
            <person name="Cai Q."/>
            <person name="Bai Y."/>
            <person name="Zhao B."/>
            <person name="Han Y."/>
            <person name="Li Y."/>
            <person name="Li X."/>
            <person name="Wang S."/>
            <person name="Shi Q."/>
            <person name="Liu S."/>
            <person name="Cho W.K."/>
            <person name="Kim J.Y."/>
            <person name="Xu Y."/>
            <person name="Heller-Uszynska K."/>
            <person name="Miao H."/>
            <person name="Cheng Z."/>
            <person name="Zhang S."/>
            <person name="Wu J."/>
            <person name="Yang Y."/>
            <person name="Kang H."/>
            <person name="Li M."/>
            <person name="Liang H."/>
            <person name="Ren X."/>
            <person name="Shi Z."/>
            <person name="Wen M."/>
            <person name="Jian M."/>
            <person name="Yang H."/>
            <person name="Zhang G."/>
            <person name="Yang Z."/>
            <person name="Chen R."/>
            <person name="Liu S."/>
            <person name="Li J."/>
            <person name="Ma L."/>
            <person name="Liu H."/>
            <person name="Zhou Y."/>
            <person name="Zhao J."/>
            <person name="Fang X."/>
            <person name="Li G."/>
            <person name="Fang L."/>
            <person name="Li Y."/>
            <person name="Liu D."/>
            <person name="Zheng H."/>
            <person name="Zhang Y."/>
            <person name="Qin N."/>
            <person name="Li Z."/>
            <person name="Yang G."/>
            <person name="Yang S."/>
            <person name="Bolund L."/>
            <person name="Kristiansen K."/>
            <person name="Zheng H."/>
            <person name="Li S."/>
            <person name="Zhang X."/>
            <person name="Yang H."/>
            <person name="Wang J."/>
            <person name="Sun R."/>
            <person name="Zhang B."/>
            <person name="Jiang S."/>
            <person name="Wang J."/>
            <person name="Du Y."/>
            <person name="Li S."/>
        </authorList>
    </citation>
    <scope>NUCLEOTIDE SEQUENCE [LARGE SCALE GENOMIC DNA]</scope>
    <source>
        <strain evidence="2">cv. 9930</strain>
    </source>
</reference>
<sequence length="110" mass="12150">MKAAQIWLEGTEMRDSHIEGAHGLDDHAQITRGDATWVRFWLRCTRSASARVEHATRTTGETRGHEDERAAMTDGWRCEAKKERNTIASSGRSSSCRVASVVGFSMAEGA</sequence>
<dbReference type="Gramene" id="KGN47276">
    <property type="protein sequence ID" value="KGN47276"/>
    <property type="gene ID" value="Csa_6G254200"/>
</dbReference>
<evidence type="ECO:0000313" key="1">
    <source>
        <dbReference type="EMBL" id="KGN47276.1"/>
    </source>
</evidence>
<gene>
    <name evidence="1" type="ORF">Csa_6G254200</name>
</gene>
<dbReference type="Proteomes" id="UP000029981">
    <property type="component" value="Chromosome 6"/>
</dbReference>
<reference evidence="1 2" key="2">
    <citation type="journal article" date="2009" name="PLoS ONE">
        <title>An integrated genetic and cytogenetic map of the cucumber genome.</title>
        <authorList>
            <person name="Ren Y."/>
            <person name="Zhang Z."/>
            <person name="Liu J."/>
            <person name="Staub J.E."/>
            <person name="Han Y."/>
            <person name="Cheng Z."/>
            <person name="Li X."/>
            <person name="Lu J."/>
            <person name="Miao H."/>
            <person name="Kang H."/>
            <person name="Xie B."/>
            <person name="Gu X."/>
            <person name="Wang X."/>
            <person name="Du Y."/>
            <person name="Jin W."/>
            <person name="Huang S."/>
        </authorList>
    </citation>
    <scope>NUCLEOTIDE SEQUENCE [LARGE SCALE GENOMIC DNA]</scope>
    <source>
        <strain evidence="2">cv. 9930</strain>
    </source>
</reference>